<proteinExistence type="predicted"/>
<dbReference type="EMBL" id="ML121560">
    <property type="protein sequence ID" value="RPB21331.1"/>
    <property type="molecule type" value="Genomic_DNA"/>
</dbReference>
<sequence length="112" mass="12439">QPPKANISTAKLQAILAFFHTTLTAHPLKELEKLLPPASGISGMQAKDALQALVDDSLLRVEKIGSGNWYWAFVGDERKRLVGMMKSLGDEREGLKRIVEGLKEVVLWEGER</sequence>
<feature type="non-terminal residue" evidence="2">
    <location>
        <position position="1"/>
    </location>
</feature>
<reference evidence="2 3" key="1">
    <citation type="journal article" date="2018" name="Nat. Ecol. Evol.">
        <title>Pezizomycetes genomes reveal the molecular basis of ectomycorrhizal truffle lifestyle.</title>
        <authorList>
            <person name="Murat C."/>
            <person name="Payen T."/>
            <person name="Noel B."/>
            <person name="Kuo A."/>
            <person name="Morin E."/>
            <person name="Chen J."/>
            <person name="Kohler A."/>
            <person name="Krizsan K."/>
            <person name="Balestrini R."/>
            <person name="Da Silva C."/>
            <person name="Montanini B."/>
            <person name="Hainaut M."/>
            <person name="Levati E."/>
            <person name="Barry K.W."/>
            <person name="Belfiori B."/>
            <person name="Cichocki N."/>
            <person name="Clum A."/>
            <person name="Dockter R.B."/>
            <person name="Fauchery L."/>
            <person name="Guy J."/>
            <person name="Iotti M."/>
            <person name="Le Tacon F."/>
            <person name="Lindquist E.A."/>
            <person name="Lipzen A."/>
            <person name="Malagnac F."/>
            <person name="Mello A."/>
            <person name="Molinier V."/>
            <person name="Miyauchi S."/>
            <person name="Poulain J."/>
            <person name="Riccioni C."/>
            <person name="Rubini A."/>
            <person name="Sitrit Y."/>
            <person name="Splivallo R."/>
            <person name="Traeger S."/>
            <person name="Wang M."/>
            <person name="Zifcakova L."/>
            <person name="Wipf D."/>
            <person name="Zambonelli A."/>
            <person name="Paolocci F."/>
            <person name="Nowrousian M."/>
            <person name="Ottonello S."/>
            <person name="Baldrian P."/>
            <person name="Spatafora J.W."/>
            <person name="Henrissat B."/>
            <person name="Nagy L.G."/>
            <person name="Aury J.M."/>
            <person name="Wincker P."/>
            <person name="Grigoriev I.V."/>
            <person name="Bonfante P."/>
            <person name="Martin F.M."/>
        </authorList>
    </citation>
    <scope>NUCLEOTIDE SEQUENCE [LARGE SCALE GENOMIC DNA]</scope>
    <source>
        <strain evidence="2 3">ATCC MYA-4762</strain>
    </source>
</reference>
<protein>
    <recommendedName>
        <fullName evidence="1">Mnd1 HTH domain-containing protein</fullName>
    </recommendedName>
</protein>
<dbReference type="AlphaFoldDB" id="A0A3N4LKZ6"/>
<dbReference type="Pfam" id="PF03962">
    <property type="entry name" value="Mnd1"/>
    <property type="match status" value="1"/>
</dbReference>
<dbReference type="OrthoDB" id="9978204at2759"/>
<keyword evidence="3" id="KW-1185">Reference proteome</keyword>
<evidence type="ECO:0000313" key="2">
    <source>
        <dbReference type="EMBL" id="RPB21331.1"/>
    </source>
</evidence>
<dbReference type="STRING" id="1051890.A0A3N4LKZ6"/>
<accession>A0A3N4LKZ6</accession>
<gene>
    <name evidence="2" type="ORF">L211DRAFT_749717</name>
</gene>
<evidence type="ECO:0000259" key="1">
    <source>
        <dbReference type="Pfam" id="PF03962"/>
    </source>
</evidence>
<dbReference type="InParanoid" id="A0A3N4LKZ6"/>
<name>A0A3N4LKZ6_9PEZI</name>
<feature type="non-terminal residue" evidence="2">
    <location>
        <position position="112"/>
    </location>
</feature>
<evidence type="ECO:0000313" key="3">
    <source>
        <dbReference type="Proteomes" id="UP000267821"/>
    </source>
</evidence>
<organism evidence="2 3">
    <name type="scientific">Terfezia boudieri ATCC MYA-4762</name>
    <dbReference type="NCBI Taxonomy" id="1051890"/>
    <lineage>
        <taxon>Eukaryota</taxon>
        <taxon>Fungi</taxon>
        <taxon>Dikarya</taxon>
        <taxon>Ascomycota</taxon>
        <taxon>Pezizomycotina</taxon>
        <taxon>Pezizomycetes</taxon>
        <taxon>Pezizales</taxon>
        <taxon>Pezizaceae</taxon>
        <taxon>Terfezia</taxon>
    </lineage>
</organism>
<feature type="domain" description="Mnd1 HTH" evidence="1">
    <location>
        <begin position="15"/>
        <end position="73"/>
    </location>
</feature>
<dbReference type="InterPro" id="IPR040453">
    <property type="entry name" value="Mnd1_HTH"/>
</dbReference>
<dbReference type="Proteomes" id="UP000267821">
    <property type="component" value="Unassembled WGS sequence"/>
</dbReference>